<evidence type="ECO:0000256" key="1">
    <source>
        <dbReference type="ARBA" id="ARBA00001974"/>
    </source>
</evidence>
<dbReference type="PANTHER" id="PTHR43004">
    <property type="entry name" value="TRK SYSTEM POTASSIUM UPTAKE PROTEIN"/>
    <property type="match status" value="1"/>
</dbReference>
<dbReference type="InterPro" id="IPR050641">
    <property type="entry name" value="RIFMO-like"/>
</dbReference>
<name>A0ABR3FKK7_9AGAR</name>
<reference evidence="6 7" key="1">
    <citation type="submission" date="2024-02" db="EMBL/GenBank/DDBJ databases">
        <title>A draft genome for the cacao thread blight pathogen Marasmius crinis-equi.</title>
        <authorList>
            <person name="Cohen S.P."/>
            <person name="Baruah I.K."/>
            <person name="Amoako-Attah I."/>
            <person name="Bukari Y."/>
            <person name="Meinhardt L.W."/>
            <person name="Bailey B.A."/>
        </authorList>
    </citation>
    <scope>NUCLEOTIDE SEQUENCE [LARGE SCALE GENOMIC DNA]</scope>
    <source>
        <strain evidence="6 7">GH-76</strain>
    </source>
</reference>
<accession>A0ABR3FKK7</accession>
<protein>
    <recommendedName>
        <fullName evidence="5">FAD-binding domain-containing protein</fullName>
    </recommendedName>
</protein>
<keyword evidence="4" id="KW-0560">Oxidoreductase</keyword>
<evidence type="ECO:0000256" key="2">
    <source>
        <dbReference type="ARBA" id="ARBA00022630"/>
    </source>
</evidence>
<keyword evidence="7" id="KW-1185">Reference proteome</keyword>
<keyword evidence="2" id="KW-0285">Flavoprotein</keyword>
<dbReference type="PANTHER" id="PTHR43004:SF19">
    <property type="entry name" value="BINDING MONOOXYGENASE, PUTATIVE (JCVI)-RELATED"/>
    <property type="match status" value="1"/>
</dbReference>
<dbReference type="Proteomes" id="UP001465976">
    <property type="component" value="Unassembled WGS sequence"/>
</dbReference>
<evidence type="ECO:0000256" key="4">
    <source>
        <dbReference type="ARBA" id="ARBA00023002"/>
    </source>
</evidence>
<feature type="domain" description="FAD-binding" evidence="5">
    <location>
        <begin position="18"/>
        <end position="395"/>
    </location>
</feature>
<dbReference type="Pfam" id="PF01494">
    <property type="entry name" value="FAD_binding_3"/>
    <property type="match status" value="1"/>
</dbReference>
<dbReference type="InterPro" id="IPR002938">
    <property type="entry name" value="FAD-bd"/>
</dbReference>
<dbReference type="Gene3D" id="3.50.50.60">
    <property type="entry name" value="FAD/NAD(P)-binding domain"/>
    <property type="match status" value="2"/>
</dbReference>
<organism evidence="6 7">
    <name type="scientific">Marasmius crinis-equi</name>
    <dbReference type="NCBI Taxonomy" id="585013"/>
    <lineage>
        <taxon>Eukaryota</taxon>
        <taxon>Fungi</taxon>
        <taxon>Dikarya</taxon>
        <taxon>Basidiomycota</taxon>
        <taxon>Agaricomycotina</taxon>
        <taxon>Agaricomycetes</taxon>
        <taxon>Agaricomycetidae</taxon>
        <taxon>Agaricales</taxon>
        <taxon>Marasmiineae</taxon>
        <taxon>Marasmiaceae</taxon>
        <taxon>Marasmius</taxon>
    </lineage>
</organism>
<sequence length="442" mass="48181">MSRSFLQKSMSPQSLPSRTKILVVGAGPAGLAASISLVKNGVDPGDIVVVDKLASGGENTSRAIVIHAATLEYLDSIGCANDLLSQGLKNTSFQLQDRSCSPIFRLEFSSLAPYSHFPYFLGIPQSATEHTLAQHVEKLGIQVFRPLAVAGLKEAEDGDGLVVSFESGDTITTNFVIGADGWKSVIRQLCGIEFRDMTGAPVHSESAEMPMQSVLADASFSVAPSYVLPDAQGTLFATISPGGINILIPFLPDAASQIYETDKPTYRMIFATPLFDAPSQPPIEVIQNYVDKWGPFSLSSTRSKIKLTNLYWSDRFRHRSASADAFFKKMNDKGRIFLVGDAAHIHSPAGGQGMNLGLRDAISLGELVARHIGKGDFDRKLEEHAKQRRARAVKTIVLTKRITTSAITVMNNPLILWVLRLLFYFPFLRNVIVWNLSGLGNK</sequence>
<dbReference type="InterPro" id="IPR036188">
    <property type="entry name" value="FAD/NAD-bd_sf"/>
</dbReference>
<dbReference type="SUPFAM" id="SSF51905">
    <property type="entry name" value="FAD/NAD(P)-binding domain"/>
    <property type="match status" value="1"/>
</dbReference>
<comment type="caution">
    <text evidence="6">The sequence shown here is derived from an EMBL/GenBank/DDBJ whole genome shotgun (WGS) entry which is preliminary data.</text>
</comment>
<evidence type="ECO:0000313" key="6">
    <source>
        <dbReference type="EMBL" id="KAL0575708.1"/>
    </source>
</evidence>
<dbReference type="PRINTS" id="PR00420">
    <property type="entry name" value="RNGMNOXGNASE"/>
</dbReference>
<evidence type="ECO:0000259" key="5">
    <source>
        <dbReference type="Pfam" id="PF01494"/>
    </source>
</evidence>
<dbReference type="EMBL" id="JBAHYK010000281">
    <property type="protein sequence ID" value="KAL0575708.1"/>
    <property type="molecule type" value="Genomic_DNA"/>
</dbReference>
<proteinExistence type="predicted"/>
<evidence type="ECO:0000256" key="3">
    <source>
        <dbReference type="ARBA" id="ARBA00022827"/>
    </source>
</evidence>
<evidence type="ECO:0000313" key="7">
    <source>
        <dbReference type="Proteomes" id="UP001465976"/>
    </source>
</evidence>
<comment type="cofactor">
    <cofactor evidence="1">
        <name>FAD</name>
        <dbReference type="ChEBI" id="CHEBI:57692"/>
    </cofactor>
</comment>
<keyword evidence="3" id="KW-0274">FAD</keyword>
<gene>
    <name evidence="6" type="ORF">V5O48_006268</name>
</gene>